<dbReference type="PROSITE" id="PS51197">
    <property type="entry name" value="HTH_RRF2_2"/>
    <property type="match status" value="1"/>
</dbReference>
<accession>A0ABW4JUZ0</accession>
<evidence type="ECO:0000313" key="2">
    <source>
        <dbReference type="EMBL" id="MFD1695074.1"/>
    </source>
</evidence>
<proteinExistence type="predicted"/>
<name>A0ABW4JUZ0_9HYPH</name>
<keyword evidence="1" id="KW-0238">DNA-binding</keyword>
<keyword evidence="3" id="KW-1185">Reference proteome</keyword>
<dbReference type="InterPro" id="IPR036388">
    <property type="entry name" value="WH-like_DNA-bd_sf"/>
</dbReference>
<dbReference type="Pfam" id="PF02082">
    <property type="entry name" value="Rrf2"/>
    <property type="match status" value="1"/>
</dbReference>
<sequence length="154" mass="17196">MKEEEMRLTERTDTAFRILMYLGLHRGTRCAIDDVVERCKAHRSQVVAAVQVLRKAGYIESSAGRSGGIWLAREPEEIDLGSVVTLMETDLCLAQCFQASRSGQCSLYAECLLRPALKKALDAFFEELRNISLRDILHNGDRLRALLGSPRGAV</sequence>
<dbReference type="Proteomes" id="UP001597327">
    <property type="component" value="Unassembled WGS sequence"/>
</dbReference>
<organism evidence="2 3">
    <name type="scientific">Roseibium aestuarii</name>
    <dbReference type="NCBI Taxonomy" id="2600299"/>
    <lineage>
        <taxon>Bacteria</taxon>
        <taxon>Pseudomonadati</taxon>
        <taxon>Pseudomonadota</taxon>
        <taxon>Alphaproteobacteria</taxon>
        <taxon>Hyphomicrobiales</taxon>
        <taxon>Stappiaceae</taxon>
        <taxon>Roseibium</taxon>
    </lineage>
</organism>
<dbReference type="PROSITE" id="PS01332">
    <property type="entry name" value="HTH_RRF2_1"/>
    <property type="match status" value="1"/>
</dbReference>
<dbReference type="RefSeq" id="WP_149891146.1">
    <property type="nucleotide sequence ID" value="NZ_JBHUFA010000001.1"/>
</dbReference>
<gene>
    <name evidence="2" type="ORF">ACFSC7_06070</name>
</gene>
<reference evidence="3" key="1">
    <citation type="journal article" date="2019" name="Int. J. Syst. Evol. Microbiol.">
        <title>The Global Catalogue of Microorganisms (GCM) 10K type strain sequencing project: providing services to taxonomists for standard genome sequencing and annotation.</title>
        <authorList>
            <consortium name="The Broad Institute Genomics Platform"/>
            <consortium name="The Broad Institute Genome Sequencing Center for Infectious Disease"/>
            <person name="Wu L."/>
            <person name="Ma J."/>
        </authorList>
    </citation>
    <scope>NUCLEOTIDE SEQUENCE [LARGE SCALE GENOMIC DNA]</scope>
    <source>
        <strain evidence="3">JCM 3369</strain>
    </source>
</reference>
<dbReference type="InterPro" id="IPR036390">
    <property type="entry name" value="WH_DNA-bd_sf"/>
</dbReference>
<protein>
    <submittedName>
        <fullName evidence="2">RrF2 family transcriptional regulator</fullName>
    </submittedName>
</protein>
<dbReference type="SUPFAM" id="SSF46785">
    <property type="entry name" value="Winged helix' DNA-binding domain"/>
    <property type="match status" value="1"/>
</dbReference>
<dbReference type="InterPro" id="IPR000944">
    <property type="entry name" value="Tscrpt_reg_Rrf2"/>
</dbReference>
<dbReference type="PANTHER" id="PTHR33221">
    <property type="entry name" value="WINGED HELIX-TURN-HELIX TRANSCRIPTIONAL REGULATOR, RRF2 FAMILY"/>
    <property type="match status" value="1"/>
</dbReference>
<dbReference type="NCBIfam" id="TIGR00738">
    <property type="entry name" value="rrf2_super"/>
    <property type="match status" value="1"/>
</dbReference>
<evidence type="ECO:0000256" key="1">
    <source>
        <dbReference type="ARBA" id="ARBA00023125"/>
    </source>
</evidence>
<comment type="caution">
    <text evidence="2">The sequence shown here is derived from an EMBL/GenBank/DDBJ whole genome shotgun (WGS) entry which is preliminary data.</text>
</comment>
<dbReference type="Gene3D" id="1.10.10.10">
    <property type="entry name" value="Winged helix-like DNA-binding domain superfamily/Winged helix DNA-binding domain"/>
    <property type="match status" value="1"/>
</dbReference>
<evidence type="ECO:0000313" key="3">
    <source>
        <dbReference type="Proteomes" id="UP001597327"/>
    </source>
</evidence>
<dbReference type="InterPro" id="IPR030489">
    <property type="entry name" value="TR_Rrf2-type_CS"/>
</dbReference>
<dbReference type="PANTHER" id="PTHR33221:SF4">
    <property type="entry name" value="HTH-TYPE TRANSCRIPTIONAL REPRESSOR NSRR"/>
    <property type="match status" value="1"/>
</dbReference>
<dbReference type="EMBL" id="JBHUFA010000001">
    <property type="protein sequence ID" value="MFD1695074.1"/>
    <property type="molecule type" value="Genomic_DNA"/>
</dbReference>